<dbReference type="Gene3D" id="3.40.30.10">
    <property type="entry name" value="Glutaredoxin"/>
    <property type="match status" value="1"/>
</dbReference>
<evidence type="ECO:0000313" key="4">
    <source>
        <dbReference type="Proteomes" id="UP000288805"/>
    </source>
</evidence>
<name>A0A438CBN6_VITVI</name>
<dbReference type="AlphaFoldDB" id="A0A438CBN6"/>
<comment type="caution">
    <text evidence="3">The sequence shown here is derived from an EMBL/GenBank/DDBJ whole genome shotgun (WGS) entry which is preliminary data.</text>
</comment>
<dbReference type="GO" id="GO:0010088">
    <property type="term" value="P:phloem development"/>
    <property type="evidence" value="ECO:0007669"/>
    <property type="project" value="InterPro"/>
</dbReference>
<feature type="domain" description="Sieve element occlusion C-terminal" evidence="2">
    <location>
        <begin position="553"/>
        <end position="727"/>
    </location>
</feature>
<gene>
    <name evidence="3" type="primary">SEOB_15</name>
    <name evidence="3" type="ORF">CK203_109089</name>
</gene>
<dbReference type="Pfam" id="PF14577">
    <property type="entry name" value="SEO_C"/>
    <property type="match status" value="1"/>
</dbReference>
<proteinExistence type="predicted"/>
<dbReference type="InterPro" id="IPR027944">
    <property type="entry name" value="SEO_C"/>
</dbReference>
<evidence type="ECO:0000259" key="2">
    <source>
        <dbReference type="Pfam" id="PF14577"/>
    </source>
</evidence>
<dbReference type="Pfam" id="PF14576">
    <property type="entry name" value="SEO_N"/>
    <property type="match status" value="1"/>
</dbReference>
<dbReference type="PANTHER" id="PTHR33232">
    <property type="entry name" value="PROTEIN SIEVE ELEMENT OCCLUSION B-LIKE"/>
    <property type="match status" value="1"/>
</dbReference>
<dbReference type="InterPro" id="IPR039299">
    <property type="entry name" value="SEOA"/>
</dbReference>
<feature type="domain" description="Sieve element occlusion N-terminal" evidence="1">
    <location>
        <begin position="51"/>
        <end position="350"/>
    </location>
</feature>
<dbReference type="PANTHER" id="PTHR33232:SF9">
    <property type="entry name" value="PROTEIN SIEVE ELEMENT OCCLUSION B"/>
    <property type="match status" value="1"/>
</dbReference>
<organism evidence="3 4">
    <name type="scientific">Vitis vinifera</name>
    <name type="common">Grape</name>
    <dbReference type="NCBI Taxonomy" id="29760"/>
    <lineage>
        <taxon>Eukaryota</taxon>
        <taxon>Viridiplantae</taxon>
        <taxon>Streptophyta</taxon>
        <taxon>Embryophyta</taxon>
        <taxon>Tracheophyta</taxon>
        <taxon>Spermatophyta</taxon>
        <taxon>Magnoliopsida</taxon>
        <taxon>eudicotyledons</taxon>
        <taxon>Gunneridae</taxon>
        <taxon>Pentapetalae</taxon>
        <taxon>rosids</taxon>
        <taxon>Vitales</taxon>
        <taxon>Vitaceae</taxon>
        <taxon>Viteae</taxon>
        <taxon>Vitis</taxon>
    </lineage>
</organism>
<evidence type="ECO:0000259" key="1">
    <source>
        <dbReference type="Pfam" id="PF14576"/>
    </source>
</evidence>
<protein>
    <submittedName>
        <fullName evidence="3">Protein SIEVE ELEMENT OCCLUSION B</fullName>
    </submittedName>
</protein>
<evidence type="ECO:0000313" key="3">
    <source>
        <dbReference type="EMBL" id="RVW20637.1"/>
    </source>
</evidence>
<dbReference type="Proteomes" id="UP000288805">
    <property type="component" value="Unassembled WGS sequence"/>
</dbReference>
<reference evidence="3 4" key="1">
    <citation type="journal article" date="2018" name="PLoS Genet.">
        <title>Population sequencing reveals clonal diversity and ancestral inbreeding in the grapevine cultivar Chardonnay.</title>
        <authorList>
            <person name="Roach M.J."/>
            <person name="Johnson D.L."/>
            <person name="Bohlmann J."/>
            <person name="van Vuuren H.J."/>
            <person name="Jones S.J."/>
            <person name="Pretorius I.S."/>
            <person name="Schmidt S.A."/>
            <person name="Borneman A.R."/>
        </authorList>
    </citation>
    <scope>NUCLEOTIDE SEQUENCE [LARGE SCALE GENOMIC DNA]</scope>
    <source>
        <strain evidence="4">cv. Chardonnay</strain>
        <tissue evidence="3">Leaf</tissue>
    </source>
</reference>
<accession>A0A438CBN6</accession>
<dbReference type="EMBL" id="QGNW01002350">
    <property type="protein sequence ID" value="RVW20637.1"/>
    <property type="molecule type" value="Genomic_DNA"/>
</dbReference>
<dbReference type="InterPro" id="IPR027942">
    <property type="entry name" value="SEO_N"/>
</dbReference>
<sequence>MAKELSNPTPMQQVINPAPLQQVLKPAETTKINPVPLQQLIKHDRSMITMSDDNIMVKQIHATHAPDGREFDVKPLFQLVEDILNRATPGVDPLISAAQTRIETSDDRTNQASFIALLEALSFTIDRISCEIAYKSLGGGDAHATTLSIFNLLTSYSWEAKLVLTLSAFAVNYGEFWLLAQIYSSNQLAKSMAILKQVPTILEHSGQLKPRFDALNNLIRAMVAITRCIIEFKELPSMYISQDVPALATAMTSPLLFTGPSGVLWLAQLRLQPSLAWAMSNNHFTYDNCNDFRYWISATNEAWELSTMAHKINSILDLLKKQLTLCYQYIDDKRNAETFQMLLNLFDSIHIDNMKILRALISPKDDVQPLLEGSTKRRVTLQTHHCITALAVALFHETVNIDVLRRKNVLLLISGLSISHDELSILEQIYNESRVHGTRMESQYEVVWIPVVDRSVVWTDAMQDRFVTVQATMPWYSVYTPTLIDKAVIRFIKEVWHFRNKPILVVLDPQGKVVSPNAIHMMWIWGSTAFPFTSLREEALWRKRVGSLSCWWMIKEGKFIYLYGGTDMEWIRKFTTTARAVASAARIPLEMVYVGQSKKREQVRKCTTAITVEKLSYCWQDLTMVWFFWTRLESMMFSKIQLGSTVDVDPMLREIKKLISYDKEGGWAVLSNGSFVFVNGHSSTVLLTFTEYNAWKDDVPPKGFDIAYMDFHSKLHSDSRPCCRLSSLAKLEGFRRTSSAQSASASWRSTSLLGAAMTRTP</sequence>